<proteinExistence type="predicted"/>
<evidence type="ECO:0000256" key="1">
    <source>
        <dbReference type="SAM" id="MobiDB-lite"/>
    </source>
</evidence>
<keyword evidence="3" id="KW-1185">Reference proteome</keyword>
<dbReference type="RefSeq" id="WP_209352855.1">
    <property type="nucleotide sequence ID" value="NZ_JAGIYZ010000016.1"/>
</dbReference>
<feature type="region of interest" description="Disordered" evidence="1">
    <location>
        <begin position="150"/>
        <end position="175"/>
    </location>
</feature>
<protein>
    <submittedName>
        <fullName evidence="2">NRDE family protein</fullName>
    </submittedName>
</protein>
<evidence type="ECO:0000313" key="3">
    <source>
        <dbReference type="Proteomes" id="UP000680815"/>
    </source>
</evidence>
<comment type="caution">
    <text evidence="2">The sequence shown here is derived from an EMBL/GenBank/DDBJ whole genome shotgun (WGS) entry which is preliminary data.</text>
</comment>
<sequence length="249" mass="26286">MCTLIILHRPGHDWPCLVAANRDERVDRAWDPPRTWWDDAPGVTGGRDRSAGGTWMALGPAGVLAAVLNRPGSLGPEAGKRSRGELPLAAAGAATAHEAASGIADLPATAWRPFNMVIADRHAAFFLRGLGEGAIEAHPLPEGLSMVTAHDPNDPTSPRTRRHLPRFRATPPPDPAAGDWDRWAGLLADSDFDPEIGPAETLNVPPMGGFGTVCSSLLALGRDGARHWLFCAGAPGTAPFRPLDLPPPA</sequence>
<gene>
    <name evidence="2" type="ORF">J5Y09_16180</name>
</gene>
<dbReference type="Pfam" id="PF05742">
    <property type="entry name" value="TANGO2"/>
    <property type="match status" value="1"/>
</dbReference>
<dbReference type="PANTHER" id="PTHR17985:SF8">
    <property type="entry name" value="TRANSPORT AND GOLGI ORGANIZATION PROTEIN 2 HOMOLOG"/>
    <property type="match status" value="1"/>
</dbReference>
<dbReference type="PANTHER" id="PTHR17985">
    <property type="entry name" value="SER/THR-RICH PROTEIN T10 IN DGCR REGION"/>
    <property type="match status" value="1"/>
</dbReference>
<reference evidence="2 3" key="1">
    <citation type="submission" date="2021-03" db="EMBL/GenBank/DDBJ databases">
        <authorList>
            <person name="So Y."/>
        </authorList>
    </citation>
    <scope>NUCLEOTIDE SEQUENCE [LARGE SCALE GENOMIC DNA]</scope>
    <source>
        <strain evidence="2 3">PWR1</strain>
    </source>
</reference>
<organism evidence="2 3">
    <name type="scientific">Roseomonas nitratireducens</name>
    <dbReference type="NCBI Taxonomy" id="2820810"/>
    <lineage>
        <taxon>Bacteria</taxon>
        <taxon>Pseudomonadati</taxon>
        <taxon>Pseudomonadota</taxon>
        <taxon>Alphaproteobacteria</taxon>
        <taxon>Acetobacterales</taxon>
        <taxon>Roseomonadaceae</taxon>
        <taxon>Roseomonas</taxon>
    </lineage>
</organism>
<dbReference type="EMBL" id="JAGIYZ010000016">
    <property type="protein sequence ID" value="MBP0465464.1"/>
    <property type="molecule type" value="Genomic_DNA"/>
</dbReference>
<dbReference type="InterPro" id="IPR008551">
    <property type="entry name" value="TANGO2"/>
</dbReference>
<dbReference type="Proteomes" id="UP000680815">
    <property type="component" value="Unassembled WGS sequence"/>
</dbReference>
<name>A0ABS4AW19_9PROT</name>
<accession>A0ABS4AW19</accession>
<evidence type="ECO:0000313" key="2">
    <source>
        <dbReference type="EMBL" id="MBP0465464.1"/>
    </source>
</evidence>